<dbReference type="InterPro" id="IPR001647">
    <property type="entry name" value="HTH_TetR"/>
</dbReference>
<feature type="region of interest" description="Disordered" evidence="3">
    <location>
        <begin position="219"/>
        <end position="238"/>
    </location>
</feature>
<dbReference type="Gene3D" id="1.10.357.10">
    <property type="entry name" value="Tetracycline Repressor, domain 2"/>
    <property type="match status" value="1"/>
</dbReference>
<feature type="DNA-binding region" description="H-T-H motif" evidence="2">
    <location>
        <begin position="51"/>
        <end position="70"/>
    </location>
</feature>
<dbReference type="InterPro" id="IPR041669">
    <property type="entry name" value="TetR_C_15"/>
</dbReference>
<dbReference type="InterPro" id="IPR050109">
    <property type="entry name" value="HTH-type_TetR-like_transc_reg"/>
</dbReference>
<feature type="domain" description="HTH tetR-type" evidence="4">
    <location>
        <begin position="28"/>
        <end position="88"/>
    </location>
</feature>
<evidence type="ECO:0000256" key="3">
    <source>
        <dbReference type="SAM" id="MobiDB-lite"/>
    </source>
</evidence>
<dbReference type="GO" id="GO:0000976">
    <property type="term" value="F:transcription cis-regulatory region binding"/>
    <property type="evidence" value="ECO:0007669"/>
    <property type="project" value="TreeGrafter"/>
</dbReference>
<dbReference type="InterPro" id="IPR023772">
    <property type="entry name" value="DNA-bd_HTH_TetR-type_CS"/>
</dbReference>
<dbReference type="PRINTS" id="PR00455">
    <property type="entry name" value="HTHTETR"/>
</dbReference>
<dbReference type="InterPro" id="IPR009057">
    <property type="entry name" value="Homeodomain-like_sf"/>
</dbReference>
<evidence type="ECO:0000259" key="4">
    <source>
        <dbReference type="PROSITE" id="PS50977"/>
    </source>
</evidence>
<evidence type="ECO:0000313" key="6">
    <source>
        <dbReference type="Proteomes" id="UP000295157"/>
    </source>
</evidence>
<dbReference type="PANTHER" id="PTHR30055">
    <property type="entry name" value="HTH-TYPE TRANSCRIPTIONAL REGULATOR RUTR"/>
    <property type="match status" value="1"/>
</dbReference>
<comment type="caution">
    <text evidence="5">The sequence shown here is derived from an EMBL/GenBank/DDBJ whole genome shotgun (WGS) entry which is preliminary data.</text>
</comment>
<dbReference type="EMBL" id="SMJZ01000071">
    <property type="protein sequence ID" value="TDC05356.1"/>
    <property type="molecule type" value="Genomic_DNA"/>
</dbReference>
<gene>
    <name evidence="5" type="ORF">E1267_19780</name>
</gene>
<protein>
    <submittedName>
        <fullName evidence="5">TetR/AcrR family transcriptional regulator</fullName>
    </submittedName>
</protein>
<dbReference type="AlphaFoldDB" id="A0A4V2XK63"/>
<dbReference type="Pfam" id="PF17918">
    <property type="entry name" value="TetR_C_15"/>
    <property type="match status" value="1"/>
</dbReference>
<dbReference type="PANTHER" id="PTHR30055:SF226">
    <property type="entry name" value="HTH-TYPE TRANSCRIPTIONAL REGULATOR PKSA"/>
    <property type="match status" value="1"/>
</dbReference>
<evidence type="ECO:0000256" key="2">
    <source>
        <dbReference type="PROSITE-ProRule" id="PRU00335"/>
    </source>
</evidence>
<dbReference type="OrthoDB" id="5242390at2"/>
<reference evidence="5 6" key="1">
    <citation type="submission" date="2019-02" db="EMBL/GenBank/DDBJ databases">
        <title>Draft genome sequences of novel Actinobacteria.</title>
        <authorList>
            <person name="Sahin N."/>
            <person name="Ay H."/>
            <person name="Saygin H."/>
        </authorList>
    </citation>
    <scope>NUCLEOTIDE SEQUENCE [LARGE SCALE GENOMIC DNA]</scope>
    <source>
        <strain evidence="5 6">KC201</strain>
    </source>
</reference>
<keyword evidence="1 2" id="KW-0238">DNA-binding</keyword>
<sequence>MRVILSFRYSHWRSVLTPRKQPRQQRSRETVAAILEAAAQLFQRHGYTGTTTNKIAERAGVSIGSLYQYFPNKDALLVALAEHYLAESVQQVAQVFARAGEHRPPLPVLLADLVECVAVLHTDRPRLHRLLFDQAPRTPDLVTRFRQAEQQIAQALARELRRLGTGGPDPELNALLAVQGIEAHLHGALLDLPAGRDATAHVRAVVRLWQQALSAPCDPAEAHRSLGQASSGPNRRSR</sequence>
<accession>A0A4V2XK63</accession>
<dbReference type="PROSITE" id="PS50977">
    <property type="entry name" value="HTH_TETR_2"/>
    <property type="match status" value="1"/>
</dbReference>
<keyword evidence="6" id="KW-1185">Reference proteome</keyword>
<evidence type="ECO:0000256" key="1">
    <source>
        <dbReference type="ARBA" id="ARBA00023125"/>
    </source>
</evidence>
<evidence type="ECO:0000313" key="5">
    <source>
        <dbReference type="EMBL" id="TDC05356.1"/>
    </source>
</evidence>
<organism evidence="5 6">
    <name type="scientific">Nonomuraea longispora</name>
    <dbReference type="NCBI Taxonomy" id="1848320"/>
    <lineage>
        <taxon>Bacteria</taxon>
        <taxon>Bacillati</taxon>
        <taxon>Actinomycetota</taxon>
        <taxon>Actinomycetes</taxon>
        <taxon>Streptosporangiales</taxon>
        <taxon>Streptosporangiaceae</taxon>
        <taxon>Nonomuraea</taxon>
    </lineage>
</organism>
<dbReference type="SUPFAM" id="SSF46689">
    <property type="entry name" value="Homeodomain-like"/>
    <property type="match status" value="1"/>
</dbReference>
<name>A0A4V2XK63_9ACTN</name>
<proteinExistence type="predicted"/>
<dbReference type="Pfam" id="PF00440">
    <property type="entry name" value="TetR_N"/>
    <property type="match status" value="1"/>
</dbReference>
<feature type="compositionally biased region" description="Polar residues" evidence="3">
    <location>
        <begin position="227"/>
        <end position="238"/>
    </location>
</feature>
<dbReference type="Proteomes" id="UP000295157">
    <property type="component" value="Unassembled WGS sequence"/>
</dbReference>
<dbReference type="PROSITE" id="PS01081">
    <property type="entry name" value="HTH_TETR_1"/>
    <property type="match status" value="1"/>
</dbReference>
<dbReference type="GO" id="GO:0003700">
    <property type="term" value="F:DNA-binding transcription factor activity"/>
    <property type="evidence" value="ECO:0007669"/>
    <property type="project" value="TreeGrafter"/>
</dbReference>